<accession>A0A2H4Q316</accession>
<keyword evidence="2" id="KW-1185">Reference proteome</keyword>
<dbReference type="KEGG" id="hae:halTADL_1998"/>
<proteinExistence type="predicted"/>
<organism evidence="1 2">
    <name type="scientific">Halohasta litchfieldiae</name>
    <dbReference type="NCBI Taxonomy" id="1073996"/>
    <lineage>
        <taxon>Archaea</taxon>
        <taxon>Methanobacteriati</taxon>
        <taxon>Methanobacteriota</taxon>
        <taxon>Stenosarchaea group</taxon>
        <taxon>Halobacteria</taxon>
        <taxon>Halobacteriales</taxon>
        <taxon>Haloferacaceae</taxon>
        <taxon>Halohasta</taxon>
    </lineage>
</organism>
<evidence type="ECO:0000313" key="1">
    <source>
        <dbReference type="EMBL" id="SEJ17546.1"/>
    </source>
</evidence>
<accession>A0A1H6WP41</accession>
<gene>
    <name evidence="1" type="ORF">SAMN05444271_1285</name>
</gene>
<dbReference type="AlphaFoldDB" id="A0A1H6WP41"/>
<dbReference type="Proteomes" id="UP000198888">
    <property type="component" value="Unassembled WGS sequence"/>
</dbReference>
<name>A0A1H6WP41_9EURY</name>
<protein>
    <submittedName>
        <fullName evidence="1">Uncharacterized protein</fullName>
    </submittedName>
</protein>
<reference evidence="1 2" key="1">
    <citation type="submission" date="2016-10" db="EMBL/GenBank/DDBJ databases">
        <authorList>
            <person name="de Groot N.N."/>
        </authorList>
    </citation>
    <scope>NUCLEOTIDE SEQUENCE [LARGE SCALE GENOMIC DNA]</scope>
    <source>
        <strain evidence="1 2">DSM 22187</strain>
    </source>
</reference>
<dbReference type="STRING" id="1073996.SAMN05444271_1285"/>
<dbReference type="EMBL" id="FNYR01000028">
    <property type="protein sequence ID" value="SEJ17546.1"/>
    <property type="molecule type" value="Genomic_DNA"/>
</dbReference>
<evidence type="ECO:0000313" key="2">
    <source>
        <dbReference type="Proteomes" id="UP000198888"/>
    </source>
</evidence>
<sequence length="97" mass="10623">MGDPDSPTVSVSLSGPTDIPAVLNRASIDYVSVHDRRVLAIYQTAIFNVTTDPAQISNAQTLTIECWETPIQSHADDRSKQELVQDFTDVFDSVEGN</sequence>